<dbReference type="EMBL" id="KZ502984">
    <property type="protein sequence ID" value="PKU69900.1"/>
    <property type="molecule type" value="Genomic_DNA"/>
</dbReference>
<reference evidence="1 2" key="1">
    <citation type="journal article" date="2016" name="Sci. Rep.">
        <title>The Dendrobium catenatum Lindl. genome sequence provides insights into polysaccharide synthase, floral development and adaptive evolution.</title>
        <authorList>
            <person name="Zhang G.Q."/>
            <person name="Xu Q."/>
            <person name="Bian C."/>
            <person name="Tsai W.C."/>
            <person name="Yeh C.M."/>
            <person name="Liu K.W."/>
            <person name="Yoshida K."/>
            <person name="Zhang L.S."/>
            <person name="Chang S.B."/>
            <person name="Chen F."/>
            <person name="Shi Y."/>
            <person name="Su Y.Y."/>
            <person name="Zhang Y.Q."/>
            <person name="Chen L.J."/>
            <person name="Yin Y."/>
            <person name="Lin M."/>
            <person name="Huang H."/>
            <person name="Deng H."/>
            <person name="Wang Z.W."/>
            <person name="Zhu S.L."/>
            <person name="Zhao X."/>
            <person name="Deng C."/>
            <person name="Niu S.C."/>
            <person name="Huang J."/>
            <person name="Wang M."/>
            <person name="Liu G.H."/>
            <person name="Yang H.J."/>
            <person name="Xiao X.J."/>
            <person name="Hsiao Y.Y."/>
            <person name="Wu W.L."/>
            <person name="Chen Y.Y."/>
            <person name="Mitsuda N."/>
            <person name="Ohme-Takagi M."/>
            <person name="Luo Y.B."/>
            <person name="Van de Peer Y."/>
            <person name="Liu Z.J."/>
        </authorList>
    </citation>
    <scope>NUCLEOTIDE SEQUENCE [LARGE SCALE GENOMIC DNA]</scope>
    <source>
        <tissue evidence="1">The whole plant</tissue>
    </source>
</reference>
<evidence type="ECO:0000313" key="1">
    <source>
        <dbReference type="EMBL" id="PKU69900.1"/>
    </source>
</evidence>
<accession>A0A2I0W2L1</accession>
<dbReference type="AlphaFoldDB" id="A0A2I0W2L1"/>
<proteinExistence type="predicted"/>
<reference evidence="1 2" key="2">
    <citation type="journal article" date="2017" name="Nature">
        <title>The Apostasia genome and the evolution of orchids.</title>
        <authorList>
            <person name="Zhang G.Q."/>
            <person name="Liu K.W."/>
            <person name="Li Z."/>
            <person name="Lohaus R."/>
            <person name="Hsiao Y.Y."/>
            <person name="Niu S.C."/>
            <person name="Wang J.Y."/>
            <person name="Lin Y.C."/>
            <person name="Xu Q."/>
            <person name="Chen L.J."/>
            <person name="Yoshida K."/>
            <person name="Fujiwara S."/>
            <person name="Wang Z.W."/>
            <person name="Zhang Y.Q."/>
            <person name="Mitsuda N."/>
            <person name="Wang M."/>
            <person name="Liu G.H."/>
            <person name="Pecoraro L."/>
            <person name="Huang H.X."/>
            <person name="Xiao X.J."/>
            <person name="Lin M."/>
            <person name="Wu X.Y."/>
            <person name="Wu W.L."/>
            <person name="Chen Y.Y."/>
            <person name="Chang S.B."/>
            <person name="Sakamoto S."/>
            <person name="Ohme-Takagi M."/>
            <person name="Yagi M."/>
            <person name="Zeng S.J."/>
            <person name="Shen C.Y."/>
            <person name="Yeh C.M."/>
            <person name="Luo Y.B."/>
            <person name="Tsai W.C."/>
            <person name="Van de Peer Y."/>
            <person name="Liu Z.J."/>
        </authorList>
    </citation>
    <scope>NUCLEOTIDE SEQUENCE [LARGE SCALE GENOMIC DNA]</scope>
    <source>
        <tissue evidence="1">The whole plant</tissue>
    </source>
</reference>
<sequence length="51" mass="6051">MGREAEVLRRLKTERRNERRPRLPFINANGRSSCAREKWDMNSTPFCITVT</sequence>
<name>A0A2I0W2L1_9ASPA</name>
<organism evidence="1 2">
    <name type="scientific">Dendrobium catenatum</name>
    <dbReference type="NCBI Taxonomy" id="906689"/>
    <lineage>
        <taxon>Eukaryota</taxon>
        <taxon>Viridiplantae</taxon>
        <taxon>Streptophyta</taxon>
        <taxon>Embryophyta</taxon>
        <taxon>Tracheophyta</taxon>
        <taxon>Spermatophyta</taxon>
        <taxon>Magnoliopsida</taxon>
        <taxon>Liliopsida</taxon>
        <taxon>Asparagales</taxon>
        <taxon>Orchidaceae</taxon>
        <taxon>Epidendroideae</taxon>
        <taxon>Malaxideae</taxon>
        <taxon>Dendrobiinae</taxon>
        <taxon>Dendrobium</taxon>
    </lineage>
</organism>
<keyword evidence="2" id="KW-1185">Reference proteome</keyword>
<evidence type="ECO:0000313" key="2">
    <source>
        <dbReference type="Proteomes" id="UP000233837"/>
    </source>
</evidence>
<protein>
    <submittedName>
        <fullName evidence="1">Uncharacterized protein</fullName>
    </submittedName>
</protein>
<gene>
    <name evidence="1" type="ORF">MA16_Dca011919</name>
</gene>
<dbReference type="Proteomes" id="UP000233837">
    <property type="component" value="Unassembled WGS sequence"/>
</dbReference>